<dbReference type="OrthoDB" id="20949at2759"/>
<dbReference type="GO" id="GO:0030687">
    <property type="term" value="C:preribosome, large subunit precursor"/>
    <property type="evidence" value="ECO:0007669"/>
    <property type="project" value="TreeGrafter"/>
</dbReference>
<comment type="similarity">
    <text evidence="1">Belongs to the RRP15 family.</text>
</comment>
<feature type="compositionally biased region" description="Polar residues" evidence="2">
    <location>
        <begin position="17"/>
        <end position="32"/>
    </location>
</feature>
<dbReference type="GO" id="GO:0000460">
    <property type="term" value="P:maturation of 5.8S rRNA"/>
    <property type="evidence" value="ECO:0007669"/>
    <property type="project" value="TreeGrafter"/>
</dbReference>
<reference evidence="3 4" key="1">
    <citation type="journal article" date="2019" name="Nat. Ecol. Evol.">
        <title>Megaphylogeny resolves global patterns of mushroom evolution.</title>
        <authorList>
            <person name="Varga T."/>
            <person name="Krizsan K."/>
            <person name="Foldi C."/>
            <person name="Dima B."/>
            <person name="Sanchez-Garcia M."/>
            <person name="Sanchez-Ramirez S."/>
            <person name="Szollosi G.J."/>
            <person name="Szarkandi J.G."/>
            <person name="Papp V."/>
            <person name="Albert L."/>
            <person name="Andreopoulos W."/>
            <person name="Angelini C."/>
            <person name="Antonin V."/>
            <person name="Barry K.W."/>
            <person name="Bougher N.L."/>
            <person name="Buchanan P."/>
            <person name="Buyck B."/>
            <person name="Bense V."/>
            <person name="Catcheside P."/>
            <person name="Chovatia M."/>
            <person name="Cooper J."/>
            <person name="Damon W."/>
            <person name="Desjardin D."/>
            <person name="Finy P."/>
            <person name="Geml J."/>
            <person name="Haridas S."/>
            <person name="Hughes K."/>
            <person name="Justo A."/>
            <person name="Karasinski D."/>
            <person name="Kautmanova I."/>
            <person name="Kiss B."/>
            <person name="Kocsube S."/>
            <person name="Kotiranta H."/>
            <person name="LaButti K.M."/>
            <person name="Lechner B.E."/>
            <person name="Liimatainen K."/>
            <person name="Lipzen A."/>
            <person name="Lukacs Z."/>
            <person name="Mihaltcheva S."/>
            <person name="Morgado L.N."/>
            <person name="Niskanen T."/>
            <person name="Noordeloos M.E."/>
            <person name="Ohm R.A."/>
            <person name="Ortiz-Santana B."/>
            <person name="Ovrebo C."/>
            <person name="Racz N."/>
            <person name="Riley R."/>
            <person name="Savchenko A."/>
            <person name="Shiryaev A."/>
            <person name="Soop K."/>
            <person name="Spirin V."/>
            <person name="Szebenyi C."/>
            <person name="Tomsovsky M."/>
            <person name="Tulloss R.E."/>
            <person name="Uehling J."/>
            <person name="Grigoriev I.V."/>
            <person name="Vagvolgyi C."/>
            <person name="Papp T."/>
            <person name="Martin F.M."/>
            <person name="Miettinen O."/>
            <person name="Hibbett D.S."/>
            <person name="Nagy L.G."/>
        </authorList>
    </citation>
    <scope>NUCLEOTIDE SEQUENCE [LARGE SCALE GENOMIC DNA]</scope>
    <source>
        <strain evidence="3 4">CBS 121175</strain>
    </source>
</reference>
<dbReference type="PANTHER" id="PTHR13245:SF14">
    <property type="entry name" value="RRP15-LIKE PROTEIN"/>
    <property type="match status" value="1"/>
</dbReference>
<organism evidence="3 4">
    <name type="scientific">Coprinopsis marcescibilis</name>
    <name type="common">Agaric fungus</name>
    <name type="synonym">Psathyrella marcescibilis</name>
    <dbReference type="NCBI Taxonomy" id="230819"/>
    <lineage>
        <taxon>Eukaryota</taxon>
        <taxon>Fungi</taxon>
        <taxon>Dikarya</taxon>
        <taxon>Basidiomycota</taxon>
        <taxon>Agaricomycotina</taxon>
        <taxon>Agaricomycetes</taxon>
        <taxon>Agaricomycetidae</taxon>
        <taxon>Agaricales</taxon>
        <taxon>Agaricineae</taxon>
        <taxon>Psathyrellaceae</taxon>
        <taxon>Coprinopsis</taxon>
    </lineage>
</organism>
<feature type="region of interest" description="Disordered" evidence="2">
    <location>
        <begin position="171"/>
        <end position="206"/>
    </location>
</feature>
<feature type="compositionally biased region" description="Basic and acidic residues" evidence="2">
    <location>
        <begin position="190"/>
        <end position="206"/>
    </location>
</feature>
<evidence type="ECO:0000256" key="2">
    <source>
        <dbReference type="SAM" id="MobiDB-lite"/>
    </source>
</evidence>
<evidence type="ECO:0000313" key="3">
    <source>
        <dbReference type="EMBL" id="TFK30351.1"/>
    </source>
</evidence>
<feature type="compositionally biased region" description="Basic residues" evidence="2">
    <location>
        <begin position="58"/>
        <end position="68"/>
    </location>
</feature>
<evidence type="ECO:0000313" key="4">
    <source>
        <dbReference type="Proteomes" id="UP000307440"/>
    </source>
</evidence>
<dbReference type="PANTHER" id="PTHR13245">
    <property type="entry name" value="RRP15-LIKE PROTEIN"/>
    <property type="match status" value="1"/>
</dbReference>
<sequence length="230" mass="25114">MPPQKRRKLSDDEEMESNGSNSADESHSSSVEDSFENNASGNESGNSSDDEIGDLKKPKSKKTLKRKLRATGAETFGTVLQNLLQTETPSSLPLSLKPSITRKHQDGKLELKAKKVLQLEKKEQEDKRRIKDVIGGWGGQGERALRKVAQRGVVKLFNAIQQSQATVVAAQEEAKAGQGSGKPRLAAPDFEDRGQKGKKKDNVIGRGKETVVDKDQFFNMIKSGGIVSKA</sequence>
<evidence type="ECO:0000256" key="1">
    <source>
        <dbReference type="ARBA" id="ARBA00007462"/>
    </source>
</evidence>
<dbReference type="EMBL" id="ML210146">
    <property type="protein sequence ID" value="TFK30351.1"/>
    <property type="molecule type" value="Genomic_DNA"/>
</dbReference>
<dbReference type="STRING" id="230819.A0A5C3LNQ7"/>
<dbReference type="Proteomes" id="UP000307440">
    <property type="component" value="Unassembled WGS sequence"/>
</dbReference>
<name>A0A5C3LNQ7_COPMA</name>
<evidence type="ECO:0008006" key="5">
    <source>
        <dbReference type="Google" id="ProtNLM"/>
    </source>
</evidence>
<dbReference type="InterPro" id="IPR012459">
    <property type="entry name" value="Rrp15"/>
</dbReference>
<dbReference type="GO" id="GO:0000470">
    <property type="term" value="P:maturation of LSU-rRNA"/>
    <property type="evidence" value="ECO:0007669"/>
    <property type="project" value="TreeGrafter"/>
</dbReference>
<keyword evidence="4" id="KW-1185">Reference proteome</keyword>
<dbReference type="Pfam" id="PF07890">
    <property type="entry name" value="Rrp15p"/>
    <property type="match status" value="1"/>
</dbReference>
<proteinExistence type="inferred from homology"/>
<protein>
    <recommendedName>
        <fullName evidence="5">Rrp15p-domain-containing protein</fullName>
    </recommendedName>
</protein>
<feature type="compositionally biased region" description="Low complexity" evidence="2">
    <location>
        <begin position="36"/>
        <end position="47"/>
    </location>
</feature>
<feature type="region of interest" description="Disordered" evidence="2">
    <location>
        <begin position="1"/>
        <end position="68"/>
    </location>
</feature>
<dbReference type="AlphaFoldDB" id="A0A5C3LNQ7"/>
<gene>
    <name evidence="3" type="ORF">FA15DRAFT_698827</name>
</gene>
<accession>A0A5C3LNQ7</accession>